<dbReference type="PROSITE" id="PS51257">
    <property type="entry name" value="PROKAR_LIPOPROTEIN"/>
    <property type="match status" value="1"/>
</dbReference>
<comment type="caution">
    <text evidence="1">The sequence shown here is derived from an EMBL/GenBank/DDBJ whole genome shotgun (WGS) entry which is preliminary data.</text>
</comment>
<dbReference type="AlphaFoldDB" id="A0AA40VFB5"/>
<gene>
    <name evidence="1" type="ORF">HNR51_005382</name>
</gene>
<evidence type="ECO:0000313" key="1">
    <source>
        <dbReference type="EMBL" id="MBA8916261.1"/>
    </source>
</evidence>
<dbReference type="SUPFAM" id="SSF51971">
    <property type="entry name" value="Nucleotide-binding domain"/>
    <property type="match status" value="1"/>
</dbReference>
<dbReference type="RefSeq" id="WP_182556941.1">
    <property type="nucleotide sequence ID" value="NZ_BPRF01000049.1"/>
</dbReference>
<proteinExistence type="predicted"/>
<reference evidence="1 2" key="1">
    <citation type="submission" date="2020-08" db="EMBL/GenBank/DDBJ databases">
        <title>Genomic Encyclopedia of Type Strains, Phase IV (KMG-IV): sequencing the most valuable type-strain genomes for metagenomic binning, comparative biology and taxonomic classification.</title>
        <authorList>
            <person name="Goeker M."/>
        </authorList>
    </citation>
    <scope>NUCLEOTIDE SEQUENCE [LARGE SCALE GENOMIC DNA]</scope>
    <source>
        <strain evidence="1 2">DSM 11490</strain>
    </source>
</reference>
<dbReference type="Gene3D" id="3.50.50.60">
    <property type="entry name" value="FAD/NAD(P)-binding domain"/>
    <property type="match status" value="1"/>
</dbReference>
<dbReference type="InterPro" id="IPR036188">
    <property type="entry name" value="FAD/NAD-bd_sf"/>
</dbReference>
<accession>A0AA40VFB5</accession>
<protein>
    <recommendedName>
        <fullName evidence="3">FAD dependent oxidoreductase domain-containing protein</fullName>
    </recommendedName>
</protein>
<dbReference type="EMBL" id="JACJIB010000021">
    <property type="protein sequence ID" value="MBA8916261.1"/>
    <property type="molecule type" value="Genomic_DNA"/>
</dbReference>
<evidence type="ECO:0008006" key="3">
    <source>
        <dbReference type="Google" id="ProtNLM"/>
    </source>
</evidence>
<organism evidence="1 2">
    <name type="scientific">Methylorubrum thiocyanatum</name>
    <dbReference type="NCBI Taxonomy" id="47958"/>
    <lineage>
        <taxon>Bacteria</taxon>
        <taxon>Pseudomonadati</taxon>
        <taxon>Pseudomonadota</taxon>
        <taxon>Alphaproteobacteria</taxon>
        <taxon>Hyphomicrobiales</taxon>
        <taxon>Methylobacteriaceae</taxon>
        <taxon>Methylorubrum</taxon>
    </lineage>
</organism>
<name>A0AA40VFB5_9HYPH</name>
<keyword evidence="2" id="KW-1185">Reference proteome</keyword>
<dbReference type="Proteomes" id="UP000543554">
    <property type="component" value="Unassembled WGS sequence"/>
</dbReference>
<sequence length="369" mass="41799">MSQRIAIIGGGWYGCHIASSMMALGFTVRLYEQNERLLHEASGNNQFRLHLGFHYPRHSGTRIQSRDGFSRFIERYGDLSKPIPENIYAVPKDTSLIDFDTYKLIMTATGIPYRSVDRCSLSLTNIDGMIRAEERVILIDKARHYFQRHLRHVVSMSVQIKSIERFSKYILVNGERFDYVIDATWGHFGRNIVSTYYEPTLLLYFEAAAGLPAVTFVDGPLYSIYPTEVETIYTLSSVPHTPLGRFSTSEEARSVRDCVNSQQIEAKRSLMIQQAQENVPEFLDIYKFIGPQISIKTKPIGNSDDRSCYVGRDGRVFTVMSGKIDTIFFATERILSMIEADQDESAADVPSSLPASIRAKVESIGLKLD</sequence>
<evidence type="ECO:0000313" key="2">
    <source>
        <dbReference type="Proteomes" id="UP000543554"/>
    </source>
</evidence>